<dbReference type="PANTHER" id="PTHR10039">
    <property type="entry name" value="AMELOGENIN"/>
    <property type="match status" value="1"/>
</dbReference>
<protein>
    <recommendedName>
        <fullName evidence="2">Nephrocystin 3-like N-terminal domain-containing protein</fullName>
    </recommendedName>
</protein>
<reference evidence="3 4" key="1">
    <citation type="journal article" date="2020" name="ISME J.">
        <title>Uncovering the hidden diversity of litter-decomposition mechanisms in mushroom-forming fungi.</title>
        <authorList>
            <person name="Floudas D."/>
            <person name="Bentzer J."/>
            <person name="Ahren D."/>
            <person name="Johansson T."/>
            <person name="Persson P."/>
            <person name="Tunlid A."/>
        </authorList>
    </citation>
    <scope>NUCLEOTIDE SEQUENCE [LARGE SCALE GENOMIC DNA]</scope>
    <source>
        <strain evidence="3 4">CBS 146.42</strain>
    </source>
</reference>
<name>A0A8H5FS59_9AGAR</name>
<evidence type="ECO:0000259" key="2">
    <source>
        <dbReference type="Pfam" id="PF24883"/>
    </source>
</evidence>
<evidence type="ECO:0000313" key="3">
    <source>
        <dbReference type="EMBL" id="KAF5346767.1"/>
    </source>
</evidence>
<dbReference type="Pfam" id="PF24883">
    <property type="entry name" value="NPHP3_N"/>
    <property type="match status" value="1"/>
</dbReference>
<proteinExistence type="predicted"/>
<dbReference type="Proteomes" id="UP000559027">
    <property type="component" value="Unassembled WGS sequence"/>
</dbReference>
<dbReference type="PANTHER" id="PTHR10039:SF14">
    <property type="entry name" value="NACHT DOMAIN-CONTAINING PROTEIN"/>
    <property type="match status" value="1"/>
</dbReference>
<dbReference type="InterPro" id="IPR056884">
    <property type="entry name" value="NPHP3-like_N"/>
</dbReference>
<dbReference type="OrthoDB" id="5967843at2759"/>
<comment type="caution">
    <text evidence="3">The sequence shown here is derived from an EMBL/GenBank/DDBJ whole genome shotgun (WGS) entry which is preliminary data.</text>
</comment>
<keyword evidence="1" id="KW-0677">Repeat</keyword>
<evidence type="ECO:0000256" key="1">
    <source>
        <dbReference type="ARBA" id="ARBA00022737"/>
    </source>
</evidence>
<evidence type="ECO:0000313" key="4">
    <source>
        <dbReference type="Proteomes" id="UP000559027"/>
    </source>
</evidence>
<keyword evidence="4" id="KW-1185">Reference proteome</keyword>
<dbReference type="AlphaFoldDB" id="A0A8H5FS59"/>
<organism evidence="3 4">
    <name type="scientific">Leucocoprinus leucothites</name>
    <dbReference type="NCBI Taxonomy" id="201217"/>
    <lineage>
        <taxon>Eukaryota</taxon>
        <taxon>Fungi</taxon>
        <taxon>Dikarya</taxon>
        <taxon>Basidiomycota</taxon>
        <taxon>Agaricomycotina</taxon>
        <taxon>Agaricomycetes</taxon>
        <taxon>Agaricomycetidae</taxon>
        <taxon>Agaricales</taxon>
        <taxon>Agaricineae</taxon>
        <taxon>Agaricaceae</taxon>
        <taxon>Leucocoprinus</taxon>
    </lineage>
</organism>
<dbReference type="InterPro" id="IPR027417">
    <property type="entry name" value="P-loop_NTPase"/>
</dbReference>
<gene>
    <name evidence="3" type="ORF">D9756_010435</name>
</gene>
<dbReference type="Gene3D" id="3.40.50.300">
    <property type="entry name" value="P-loop containing nucleotide triphosphate hydrolases"/>
    <property type="match status" value="1"/>
</dbReference>
<accession>A0A8H5FS59</accession>
<dbReference type="EMBL" id="JAACJO010000030">
    <property type="protein sequence ID" value="KAF5346767.1"/>
    <property type="molecule type" value="Genomic_DNA"/>
</dbReference>
<dbReference type="SUPFAM" id="SSF52540">
    <property type="entry name" value="P-loop containing nucleoside triphosphate hydrolases"/>
    <property type="match status" value="1"/>
</dbReference>
<sequence length="622" mass="70007">MISNAHDFVLHNARFVDKSQHVDINVKANLDSTGSPAGSGIRELLANSMPDAFHDSYSRHPPPRCHHGTHRDYIKRVVEWGLGAPGYTEPILWVQGPFGVGKSALAQTCTELLESKHRLAASVFLSRSNGRDDPNRIFTSIAYQLAMQCPAFSDTIDTLIRNNPALVTKSLARQFNEFLAQPLKQIGPGGSDLEGRVIVLDGLDECEATEQQSDIIDIIANSAAQRTTPFRWFITSRPESHITQAMRTRDISPFVISIELPLYRKINHFLLSYFRDELRAIGRKHNFLDTWPSDVDLVRLVELAAGLFIHAAIIVRFIGDPNSLGPNDQLRSVLALADGAWVKTGTQHPLTEMDLFYTVIMQRVPSHISSTVRKVLLLGSVLSSAEVMWLPAIANVLGLSEEQIRIACGTLQSVLTIAGATKSMKLLFYHSSFMDFMKNPERSKGFCLYGDCLTELRRELAERLHKVNSYNIATDTDIPCIDVTFPLQHQVDDDRVFIYHRLVLALVQLWQLPNQPIDLQSAVFMKNITFQAIPRFLRNTPQTLYIKPTDLRNNLPKELRDNIHRRSMNPVHYIRKPKFAGPEPPYIFGSGKNGLVCWSKDGEIFMAEVPTRDGNGHRDTLL</sequence>
<feature type="domain" description="Nephrocystin 3-like N-terminal" evidence="2">
    <location>
        <begin position="89"/>
        <end position="237"/>
    </location>
</feature>